<gene>
    <name evidence="2" type="ORF">NE857_21835</name>
</gene>
<reference evidence="2" key="1">
    <citation type="submission" date="2022-06" db="EMBL/GenBank/DDBJ databases">
        <authorList>
            <person name="Ping M."/>
        </authorList>
    </citation>
    <scope>NUCLEOTIDE SEQUENCE</scope>
    <source>
        <strain evidence="2">JCM11759T</strain>
    </source>
</reference>
<dbReference type="Proteomes" id="UP001055940">
    <property type="component" value="Chromosome"/>
</dbReference>
<protein>
    <submittedName>
        <fullName evidence="2">Uncharacterized protein</fullName>
    </submittedName>
</protein>
<proteinExistence type="predicted"/>
<name>A0ABY5D101_9ACTN</name>
<sequence length="138" mass="15833">MDVYENQIERLRRRLSGQKLEIRVQELRSRQAAAQEEATRFDAALAQVRAASAPGPQDELPFDRQYRESSERLRARLRAELITPAQYETRLAAVAATRAERAIRWAKYEDRALNPHNPRAKVAAQLTGRALRARARRG</sequence>
<evidence type="ECO:0000256" key="1">
    <source>
        <dbReference type="SAM" id="Coils"/>
    </source>
</evidence>
<feature type="coiled-coil region" evidence="1">
    <location>
        <begin position="1"/>
        <end position="37"/>
    </location>
</feature>
<dbReference type="RefSeq" id="WP_254417449.1">
    <property type="nucleotide sequence ID" value="NZ_BAAAJB010000011.1"/>
</dbReference>
<dbReference type="EMBL" id="CP099837">
    <property type="protein sequence ID" value="USY17959.1"/>
    <property type="molecule type" value="Genomic_DNA"/>
</dbReference>
<evidence type="ECO:0000313" key="3">
    <source>
        <dbReference type="Proteomes" id="UP001055940"/>
    </source>
</evidence>
<evidence type="ECO:0000313" key="2">
    <source>
        <dbReference type="EMBL" id="USY17959.1"/>
    </source>
</evidence>
<organism evidence="2 3">
    <name type="scientific">Nocardiopsis exhalans</name>
    <dbReference type="NCBI Taxonomy" id="163604"/>
    <lineage>
        <taxon>Bacteria</taxon>
        <taxon>Bacillati</taxon>
        <taxon>Actinomycetota</taxon>
        <taxon>Actinomycetes</taxon>
        <taxon>Streptosporangiales</taxon>
        <taxon>Nocardiopsidaceae</taxon>
        <taxon>Nocardiopsis</taxon>
    </lineage>
</organism>
<accession>A0ABY5D101</accession>
<keyword evidence="1" id="KW-0175">Coiled coil</keyword>
<keyword evidence="3" id="KW-1185">Reference proteome</keyword>